<feature type="region of interest" description="Disordered" evidence="2">
    <location>
        <begin position="394"/>
        <end position="414"/>
    </location>
</feature>
<dbReference type="Pfam" id="PF14303">
    <property type="entry name" value="NAM-associated"/>
    <property type="match status" value="1"/>
</dbReference>
<evidence type="ECO:0000313" key="5">
    <source>
        <dbReference type="EMBL" id="KAF6171370.1"/>
    </source>
</evidence>
<evidence type="ECO:0000259" key="3">
    <source>
        <dbReference type="Pfam" id="PF03732"/>
    </source>
</evidence>
<dbReference type="EMBL" id="JACGCM010000497">
    <property type="protein sequence ID" value="KAF6171370.1"/>
    <property type="molecule type" value="Genomic_DNA"/>
</dbReference>
<dbReference type="InterPro" id="IPR029466">
    <property type="entry name" value="NAM-associated_C"/>
</dbReference>
<sequence length="662" mass="76208">MEFSSLGDLIQLLLTAKQEGKFVFGKNKRFPSRRKKPVAWKILSHHKDNHKRGYGSGNTTEGENQRFLGPQKHNRFKKGSDSEEDYQDYILTFLKRREDPESVLIMITFKESLLFYPCMTKVEWDLRPLLCSSIFPIFGKRCTQIYKGLNDGNDFKHCEAYKILAREPRWANLRDDGLNHEVNIPRNIARRTSDYSSPGNLVGSNNLSEDPDGPPTPQSAGSNFDIDGSLYEGGSRPIGQKLHIMNIASQKAMEGVTASGSSIHALLDELQLEKMQTKEENERRRTKAIQHWQTKMHLEQAKEDRKIMEKDLSTLSGHQLQYYLQRQAEIMECLANRGGPGNKPNFYKLKDTAGDDLVKRRFRPKVCWFHQFLFTPDSDWGNTQARTKNTARINMSQTDGTNGPEPIIPRNGPEPATAERITLRNRMHPTIVSKPSCIVIPRNVGNFELKPGFLSMLPKFHGSPTENPYNHLRNFRDHMLLLSFERITEDSLKLRVFPFSLLGNARDWLYTLEEISVNTFEQLVKKFLKKYFPNHRTAKIRQSLDYDTRARVQSMCAGTFDEKTNTEAWTFLNDVADKTYQWKMMREEIPSHRANVHQVDSNSESATLRSILEKIENLETSKRERHPNTLSVNHVAMPNCVVCESSDHLVQDCPDMLSLREG</sequence>
<proteinExistence type="predicted"/>
<gene>
    <name evidence="5" type="ORF">GIB67_009511</name>
</gene>
<keyword evidence="6" id="KW-1185">Reference proteome</keyword>
<dbReference type="InterPro" id="IPR005162">
    <property type="entry name" value="Retrotrans_gag_dom"/>
</dbReference>
<dbReference type="Pfam" id="PF03732">
    <property type="entry name" value="Retrotrans_gag"/>
    <property type="match status" value="1"/>
</dbReference>
<feature type="coiled-coil region" evidence="1">
    <location>
        <begin position="267"/>
        <end position="318"/>
    </location>
</feature>
<keyword evidence="1" id="KW-0175">Coiled coil</keyword>
<dbReference type="Proteomes" id="UP000541444">
    <property type="component" value="Unassembled WGS sequence"/>
</dbReference>
<evidence type="ECO:0000256" key="1">
    <source>
        <dbReference type="SAM" id="Coils"/>
    </source>
</evidence>
<feature type="compositionally biased region" description="Polar residues" evidence="2">
    <location>
        <begin position="194"/>
        <end position="208"/>
    </location>
</feature>
<protein>
    <recommendedName>
        <fullName evidence="7">Retrotransposon gag domain-containing protein</fullName>
    </recommendedName>
</protein>
<reference evidence="5 6" key="1">
    <citation type="journal article" date="2020" name="IScience">
        <title>Genome Sequencing of the Endangered Kingdonia uniflora (Circaeasteraceae, Ranunculales) Reveals Potential Mechanisms of Evolutionary Specialization.</title>
        <authorList>
            <person name="Sun Y."/>
            <person name="Deng T."/>
            <person name="Zhang A."/>
            <person name="Moore M.J."/>
            <person name="Landis J.B."/>
            <person name="Lin N."/>
            <person name="Zhang H."/>
            <person name="Zhang X."/>
            <person name="Huang J."/>
            <person name="Zhang X."/>
            <person name="Sun H."/>
            <person name="Wang H."/>
        </authorList>
    </citation>
    <scope>NUCLEOTIDE SEQUENCE [LARGE SCALE GENOMIC DNA]</scope>
    <source>
        <strain evidence="5">TB1705</strain>
        <tissue evidence="5">Leaf</tissue>
    </source>
</reference>
<evidence type="ECO:0008006" key="7">
    <source>
        <dbReference type="Google" id="ProtNLM"/>
    </source>
</evidence>
<feature type="domain" description="No apical meristem-associated C-terminal" evidence="4">
    <location>
        <begin position="155"/>
        <end position="330"/>
    </location>
</feature>
<dbReference type="AlphaFoldDB" id="A0A7J7NWD7"/>
<evidence type="ECO:0000259" key="4">
    <source>
        <dbReference type="Pfam" id="PF14303"/>
    </source>
</evidence>
<dbReference type="PANTHER" id="PTHR33223">
    <property type="entry name" value="CCHC-TYPE DOMAIN-CONTAINING PROTEIN"/>
    <property type="match status" value="1"/>
</dbReference>
<evidence type="ECO:0000256" key="2">
    <source>
        <dbReference type="SAM" id="MobiDB-lite"/>
    </source>
</evidence>
<dbReference type="PANTHER" id="PTHR33223:SF6">
    <property type="entry name" value="CCHC-TYPE DOMAIN-CONTAINING PROTEIN"/>
    <property type="match status" value="1"/>
</dbReference>
<feature type="domain" description="Retrotransposon gag" evidence="3">
    <location>
        <begin position="496"/>
        <end position="544"/>
    </location>
</feature>
<organism evidence="5 6">
    <name type="scientific">Kingdonia uniflora</name>
    <dbReference type="NCBI Taxonomy" id="39325"/>
    <lineage>
        <taxon>Eukaryota</taxon>
        <taxon>Viridiplantae</taxon>
        <taxon>Streptophyta</taxon>
        <taxon>Embryophyta</taxon>
        <taxon>Tracheophyta</taxon>
        <taxon>Spermatophyta</taxon>
        <taxon>Magnoliopsida</taxon>
        <taxon>Ranunculales</taxon>
        <taxon>Circaeasteraceae</taxon>
        <taxon>Kingdonia</taxon>
    </lineage>
</organism>
<accession>A0A7J7NWD7</accession>
<evidence type="ECO:0000313" key="6">
    <source>
        <dbReference type="Proteomes" id="UP000541444"/>
    </source>
</evidence>
<feature type="region of interest" description="Disordered" evidence="2">
    <location>
        <begin position="189"/>
        <end position="230"/>
    </location>
</feature>
<comment type="caution">
    <text evidence="5">The sequence shown here is derived from an EMBL/GenBank/DDBJ whole genome shotgun (WGS) entry which is preliminary data.</text>
</comment>
<name>A0A7J7NWD7_9MAGN</name>
<dbReference type="OrthoDB" id="1689420at2759"/>